<proteinExistence type="predicted"/>
<dbReference type="AlphaFoldDB" id="A0A5N1GJJ0"/>
<comment type="caution">
    <text evidence="2">The sequence shown here is derived from an EMBL/GenBank/DDBJ whole genome shotgun (WGS) entry which is preliminary data.</text>
</comment>
<keyword evidence="2" id="KW-0548">Nucleotidyltransferase</keyword>
<dbReference type="RefSeq" id="WP_150983104.1">
    <property type="nucleotide sequence ID" value="NZ_VYWO01000005.1"/>
</dbReference>
<evidence type="ECO:0000259" key="1">
    <source>
        <dbReference type="PROSITE" id="PS50878"/>
    </source>
</evidence>
<dbReference type="Pfam" id="PF21368">
    <property type="entry name" value="AI2M-like_HNH"/>
    <property type="match status" value="1"/>
</dbReference>
<feature type="domain" description="Reverse transcriptase" evidence="1">
    <location>
        <begin position="70"/>
        <end position="361"/>
    </location>
</feature>
<keyword evidence="2" id="KW-0808">Transferase</keyword>
<dbReference type="PANTHER" id="PTHR34047">
    <property type="entry name" value="NUCLEAR INTRON MATURASE 1, MITOCHONDRIAL-RELATED"/>
    <property type="match status" value="1"/>
</dbReference>
<reference evidence="2 3" key="1">
    <citation type="submission" date="2019-09" db="EMBL/GenBank/DDBJ databases">
        <title>Draft genome sequence assemblies of isolates from the urinary tract.</title>
        <authorList>
            <person name="Mores C.R."/>
            <person name="Putonti C."/>
            <person name="Wolfe A.J."/>
        </authorList>
    </citation>
    <scope>NUCLEOTIDE SEQUENCE [LARGE SCALE GENOMIC DNA]</scope>
    <source>
        <strain evidence="2 3">UMB623</strain>
    </source>
</reference>
<evidence type="ECO:0000313" key="3">
    <source>
        <dbReference type="Proteomes" id="UP000327148"/>
    </source>
</evidence>
<dbReference type="SUPFAM" id="SSF56672">
    <property type="entry name" value="DNA/RNA polymerases"/>
    <property type="match status" value="1"/>
</dbReference>
<dbReference type="Pfam" id="PF00078">
    <property type="entry name" value="RVT_1"/>
    <property type="match status" value="2"/>
</dbReference>
<dbReference type="EMBL" id="VYWO01000005">
    <property type="protein sequence ID" value="KAA9300359.1"/>
    <property type="molecule type" value="Genomic_DNA"/>
</dbReference>
<organism evidence="2 3">
    <name type="scientific">Aerococcus sanguinicola</name>
    <dbReference type="NCBI Taxonomy" id="119206"/>
    <lineage>
        <taxon>Bacteria</taxon>
        <taxon>Bacillati</taxon>
        <taxon>Bacillota</taxon>
        <taxon>Bacilli</taxon>
        <taxon>Lactobacillales</taxon>
        <taxon>Aerococcaceae</taxon>
        <taxon>Aerococcus</taxon>
    </lineage>
</organism>
<dbReference type="Pfam" id="PF01348">
    <property type="entry name" value="Intron_maturas2"/>
    <property type="match status" value="1"/>
</dbReference>
<dbReference type="PROSITE" id="PS50878">
    <property type="entry name" value="RT_POL"/>
    <property type="match status" value="1"/>
</dbReference>
<dbReference type="InterPro" id="IPR049030">
    <property type="entry name" value="AI2M-like_HNH"/>
</dbReference>
<dbReference type="OrthoDB" id="9793236at2"/>
<name>A0A5N1GJJ0_9LACT</name>
<dbReference type="CDD" id="cd01651">
    <property type="entry name" value="RT_G2_intron"/>
    <property type="match status" value="1"/>
</dbReference>
<keyword evidence="2" id="KW-0695">RNA-directed DNA polymerase</keyword>
<dbReference type="GO" id="GO:0003964">
    <property type="term" value="F:RNA-directed DNA polymerase activity"/>
    <property type="evidence" value="ECO:0007669"/>
    <property type="project" value="UniProtKB-KW"/>
</dbReference>
<protein>
    <submittedName>
        <fullName evidence="2">Group II intron reverse transcriptase/maturase</fullName>
    </submittedName>
</protein>
<dbReference type="InterPro" id="IPR051083">
    <property type="entry name" value="GrpII_Intron_Splice-Mob/Def"/>
</dbReference>
<dbReference type="InterPro" id="IPR043502">
    <property type="entry name" value="DNA/RNA_pol_sf"/>
</dbReference>
<gene>
    <name evidence="2" type="ORF">F6I03_07970</name>
</gene>
<accession>A0A5N1GJJ0</accession>
<dbReference type="InterPro" id="IPR000477">
    <property type="entry name" value="RT_dom"/>
</dbReference>
<dbReference type="PANTHER" id="PTHR34047:SF8">
    <property type="entry name" value="PROTEIN YKFC"/>
    <property type="match status" value="1"/>
</dbReference>
<dbReference type="GO" id="GO:0006397">
    <property type="term" value="P:mRNA processing"/>
    <property type="evidence" value="ECO:0007669"/>
    <property type="project" value="InterPro"/>
</dbReference>
<dbReference type="InterPro" id="IPR024937">
    <property type="entry name" value="Domain_X"/>
</dbReference>
<sequence length="596" mass="69775">MKPTFEILERIEKCSTKYVDGVFTRIYRYLLREDIYHAAYQNLYANKGATTKGIDEDTADGFSNEYVQELINSLKDGSYKAKPVRREYIPKQNGKLRPLGIPTFRDKLLQEVVRMILEAIYEPIFHKNSHGFRPGKSCHTALKQIKTEFTGVVWFIEGDIKGCFDNINHNKLIEILGRKIKDSKFLNIIRQFLKAGYIENWQYNATYSGAPQGSICAPILANIYLNELDKKFDEISTHFDKPSSAYKSPKYHEVDKEMKRLSYWIDNTTDEEERQELIKQYKEQKKSLRTLPCKNKDNKRFTFVRYADDWLVGVCGTKEDCKDLKEEIAKFLDEELKLTLSEEKTLITHSSEKVRFLGYDISVRRNKQVKGHKMKNGKWRQSRTLHMKVALTIPHSDKIEKFMFDKGVIRQKENGEIHPIHRAGLLNLSDSEIVEHYNAEARGLCNYYKLAVDYHTLDYFCYLMEYSCLKTIANKHKTSIRKIINKYKDGKTWSVPYETKAGTKRVKPVKIADCKGGKVEDIIFVRKKFNWKTTIRQRLNAKTCELCGCKNAELYEVHVVKNLKDLGDSNWEQAMKEKRRKTLVVCNKCHKEIHEH</sequence>
<dbReference type="Proteomes" id="UP000327148">
    <property type="component" value="Unassembled WGS sequence"/>
</dbReference>
<evidence type="ECO:0000313" key="2">
    <source>
        <dbReference type="EMBL" id="KAA9300359.1"/>
    </source>
</evidence>